<evidence type="ECO:0000313" key="1">
    <source>
        <dbReference type="EMBL" id="MEB3344760.1"/>
    </source>
</evidence>
<proteinExistence type="predicted"/>
<evidence type="ECO:0000313" key="2">
    <source>
        <dbReference type="Proteomes" id="UP001327027"/>
    </source>
</evidence>
<accession>A0ABU5ZRT0</accession>
<organism evidence="1 2">
    <name type="scientific">Aquimarina gracilis</name>
    <dbReference type="NCBI Taxonomy" id="874422"/>
    <lineage>
        <taxon>Bacteria</taxon>
        <taxon>Pseudomonadati</taxon>
        <taxon>Bacteroidota</taxon>
        <taxon>Flavobacteriia</taxon>
        <taxon>Flavobacteriales</taxon>
        <taxon>Flavobacteriaceae</taxon>
        <taxon>Aquimarina</taxon>
    </lineage>
</organism>
<gene>
    <name evidence="1" type="ORF">U6A24_04780</name>
</gene>
<dbReference type="RefSeq" id="WP_324178798.1">
    <property type="nucleotide sequence ID" value="NZ_BAABAW010000003.1"/>
</dbReference>
<reference evidence="1 2" key="1">
    <citation type="journal article" date="2013" name="Int. J. Syst. Evol. Microbiol.">
        <title>Aquimarina gracilis sp. nov., isolated from the gut microflora of a mussel, Mytilus coruscus, and emended description of Aquimarina spongiae.</title>
        <authorList>
            <person name="Park S.C."/>
            <person name="Choe H.N."/>
            <person name="Baik K.S."/>
            <person name="Seong C.N."/>
        </authorList>
    </citation>
    <scope>NUCLEOTIDE SEQUENCE [LARGE SCALE GENOMIC DNA]</scope>
    <source>
        <strain evidence="1 2">PSC32</strain>
    </source>
</reference>
<name>A0ABU5ZRT0_9FLAO</name>
<sequence>MKNRIKLVLFSLSITLLGCNSDDNTAIINVTSEFVIDEATTYLTPNGYLEQCPYEYYEDYQSDNELGWFALTLIDGEYAFLDPQVRSSCPSAEHLNHGVSIWPRLDRDTKLEPGTYDYAKNDSQVGIMSNSEVFYDFKYIEANYFGVPDYKLNIADGELKVEKETYGYAIIYNLT</sequence>
<keyword evidence="2" id="KW-1185">Reference proteome</keyword>
<dbReference type="PROSITE" id="PS51257">
    <property type="entry name" value="PROKAR_LIPOPROTEIN"/>
    <property type="match status" value="1"/>
</dbReference>
<dbReference type="EMBL" id="JAYKLX010000002">
    <property type="protein sequence ID" value="MEB3344760.1"/>
    <property type="molecule type" value="Genomic_DNA"/>
</dbReference>
<protein>
    <submittedName>
        <fullName evidence="1">Uncharacterized protein</fullName>
    </submittedName>
</protein>
<comment type="caution">
    <text evidence="1">The sequence shown here is derived from an EMBL/GenBank/DDBJ whole genome shotgun (WGS) entry which is preliminary data.</text>
</comment>
<dbReference type="Proteomes" id="UP001327027">
    <property type="component" value="Unassembled WGS sequence"/>
</dbReference>